<dbReference type="WBParaSite" id="GPLIN_000637100">
    <property type="protein sequence ID" value="GPLIN_000637100"/>
    <property type="gene ID" value="GPLIN_000637100"/>
</dbReference>
<feature type="region of interest" description="Disordered" evidence="2">
    <location>
        <begin position="233"/>
        <end position="256"/>
    </location>
</feature>
<dbReference type="Proteomes" id="UP000050741">
    <property type="component" value="Unassembled WGS sequence"/>
</dbReference>
<dbReference type="GO" id="GO:0008270">
    <property type="term" value="F:zinc ion binding"/>
    <property type="evidence" value="ECO:0007669"/>
    <property type="project" value="UniProtKB-KW"/>
</dbReference>
<evidence type="ECO:0000256" key="2">
    <source>
        <dbReference type="SAM" id="MobiDB-lite"/>
    </source>
</evidence>
<reference evidence="4" key="1">
    <citation type="submission" date="2014-05" db="EMBL/GenBank/DDBJ databases">
        <title>The genome and life-stage specific transcriptomes of Globodera pallida elucidate key aspects of plant parasitism by a cyst nematode.</title>
        <authorList>
            <person name="Cotton J.A."/>
            <person name="Lilley C.J."/>
            <person name="Jones L.M."/>
            <person name="Kikuchi T."/>
            <person name="Reid A.J."/>
            <person name="Thorpe P."/>
            <person name="Tsai I.J."/>
            <person name="Beasley H."/>
            <person name="Blok V."/>
            <person name="Cock P.J.A."/>
            <person name="Van den Akker S.E."/>
            <person name="Holroyd N."/>
            <person name="Hunt M."/>
            <person name="Mantelin S."/>
            <person name="Naghra H."/>
            <person name="Pain A."/>
            <person name="Palomares-Rius J.E."/>
            <person name="Zarowiecki M."/>
            <person name="Berriman M."/>
            <person name="Jones J.T."/>
            <person name="Urwin P.E."/>
        </authorList>
    </citation>
    <scope>NUCLEOTIDE SEQUENCE [LARGE SCALE GENOMIC DNA]</scope>
    <source>
        <strain evidence="4">Lindley</strain>
    </source>
</reference>
<feature type="compositionally biased region" description="Polar residues" evidence="2">
    <location>
        <begin position="138"/>
        <end position="150"/>
    </location>
</feature>
<feature type="compositionally biased region" description="Low complexity" evidence="2">
    <location>
        <begin position="120"/>
        <end position="132"/>
    </location>
</feature>
<reference evidence="5" key="2">
    <citation type="submission" date="2016-06" db="UniProtKB">
        <authorList>
            <consortium name="WormBaseParasite"/>
        </authorList>
    </citation>
    <scope>IDENTIFICATION</scope>
</reference>
<keyword evidence="1" id="KW-0862">Zinc</keyword>
<keyword evidence="1" id="KW-0479">Metal-binding</keyword>
<feature type="region of interest" description="Disordered" evidence="2">
    <location>
        <begin position="61"/>
        <end position="80"/>
    </location>
</feature>
<keyword evidence="1" id="KW-0863">Zinc-finger</keyword>
<organism evidence="4 5">
    <name type="scientific">Globodera pallida</name>
    <name type="common">Potato cyst nematode worm</name>
    <name type="synonym">Heterodera pallida</name>
    <dbReference type="NCBI Taxonomy" id="36090"/>
    <lineage>
        <taxon>Eukaryota</taxon>
        <taxon>Metazoa</taxon>
        <taxon>Ecdysozoa</taxon>
        <taxon>Nematoda</taxon>
        <taxon>Chromadorea</taxon>
        <taxon>Rhabditida</taxon>
        <taxon>Tylenchina</taxon>
        <taxon>Tylenchomorpha</taxon>
        <taxon>Tylenchoidea</taxon>
        <taxon>Heteroderidae</taxon>
        <taxon>Heteroderinae</taxon>
        <taxon>Globodera</taxon>
    </lineage>
</organism>
<feature type="compositionally biased region" description="Polar residues" evidence="2">
    <location>
        <begin position="454"/>
        <end position="469"/>
    </location>
</feature>
<feature type="region of interest" description="Disordered" evidence="2">
    <location>
        <begin position="641"/>
        <end position="669"/>
    </location>
</feature>
<feature type="compositionally biased region" description="Polar residues" evidence="2">
    <location>
        <begin position="408"/>
        <end position="426"/>
    </location>
</feature>
<feature type="compositionally biased region" description="Polar residues" evidence="2">
    <location>
        <begin position="167"/>
        <end position="192"/>
    </location>
</feature>
<feature type="region of interest" description="Disordered" evidence="2">
    <location>
        <begin position="112"/>
        <end position="192"/>
    </location>
</feature>
<name>A0A183C0H8_GLOPA</name>
<feature type="region of interest" description="Disordered" evidence="2">
    <location>
        <begin position="408"/>
        <end position="479"/>
    </location>
</feature>
<evidence type="ECO:0000313" key="5">
    <source>
        <dbReference type="WBParaSite" id="GPLIN_000637100"/>
    </source>
</evidence>
<feature type="compositionally biased region" description="Low complexity" evidence="2">
    <location>
        <begin position="427"/>
        <end position="453"/>
    </location>
</feature>
<proteinExistence type="predicted"/>
<sequence>MDWFCGSDRFNMFMTENAVKRDCPSRTNVIRHKPVKSIATINFAIAYCEEKRRQCRKSEKRERMEQLIQQQQQRTDDASAQMEWRDPLQMLAKQCDTISGGAEEGRAMGRVRGEGGVETGDGVQQQQAAAAAGKGTTRKSTNNGTVQQQQQHRKSSGDPHFGDATPKMTTQQKATGNKAKSPNKDLCSSSPSTAAFLHAPPPAAFLHGAAFAPPPAQLAAAMMAGGFFGFPPPPAHRPPPLQQFPPTSAIGMPNGQSPPLALNNAMHQLMAAAMQQQMTQQMLQPQTFNSPAGVHLPPSMVLKKSNQMDDPSFNMAMAMLPVGAFPAGGPFLPPNGGPSMLNGGEGLSASPSSALSIPALLMACASGQLPQGCLACTYRLKDGQLCGCVFPTEEQLFAHYKSAHIGKQSSPNVVSSTTSQGEQPVGTTTLFSTSTSSATSAGKKGPAGSPSSSRSTPTQQTNRVSQSGGTEAAMAKPHSNPGAMFCNNGTGWSSVGVPLGVCPMGPPMPLQQTGLTTQQWKEAISLTSQSQSGGANANHRFHPYAQPSGKLGLQTGQQGQQNPTFQQMAMAINNLGLMANLGALPAGFFPAGADFVMLAQQQPGLNCPPLVGVPTATPPATSAHHQQSQLAALAAMANSIGSGGRTSTGTTARRQQQTGGVTSLEAVDG</sequence>
<dbReference type="PROSITE" id="PS50157">
    <property type="entry name" value="ZINC_FINGER_C2H2_2"/>
    <property type="match status" value="1"/>
</dbReference>
<dbReference type="AlphaFoldDB" id="A0A183C0H8"/>
<dbReference type="InterPro" id="IPR013087">
    <property type="entry name" value="Znf_C2H2_type"/>
</dbReference>
<evidence type="ECO:0000256" key="1">
    <source>
        <dbReference type="PROSITE-ProRule" id="PRU00042"/>
    </source>
</evidence>
<protein>
    <submittedName>
        <fullName evidence="5">C2H2-type domain-containing protein</fullName>
    </submittedName>
</protein>
<feature type="domain" description="C2H2-type" evidence="3">
    <location>
        <begin position="374"/>
        <end position="409"/>
    </location>
</feature>
<feature type="compositionally biased region" description="Low complexity" evidence="2">
    <location>
        <begin position="647"/>
        <end position="662"/>
    </location>
</feature>
<feature type="compositionally biased region" description="Pro residues" evidence="2">
    <location>
        <begin position="233"/>
        <end position="243"/>
    </location>
</feature>
<accession>A0A183C0H8</accession>
<evidence type="ECO:0000259" key="3">
    <source>
        <dbReference type="PROSITE" id="PS50157"/>
    </source>
</evidence>
<evidence type="ECO:0000313" key="4">
    <source>
        <dbReference type="Proteomes" id="UP000050741"/>
    </source>
</evidence>
<keyword evidence="4" id="KW-1185">Reference proteome</keyword>